<protein>
    <submittedName>
        <fullName evidence="2">Uncharacterized protein</fullName>
    </submittedName>
</protein>
<evidence type="ECO:0000313" key="3">
    <source>
        <dbReference type="Proteomes" id="UP001174909"/>
    </source>
</evidence>
<evidence type="ECO:0000313" key="2">
    <source>
        <dbReference type="EMBL" id="CAI8014455.1"/>
    </source>
</evidence>
<reference evidence="2" key="1">
    <citation type="submission" date="2023-03" db="EMBL/GenBank/DDBJ databases">
        <authorList>
            <person name="Steffen K."/>
            <person name="Cardenas P."/>
        </authorList>
    </citation>
    <scope>NUCLEOTIDE SEQUENCE</scope>
</reference>
<accession>A0AA35WHH6</accession>
<dbReference type="AlphaFoldDB" id="A0AA35WHH6"/>
<gene>
    <name evidence="2" type="ORF">GBAR_LOCUS9029</name>
</gene>
<dbReference type="Proteomes" id="UP001174909">
    <property type="component" value="Unassembled WGS sequence"/>
</dbReference>
<sequence>TQRCWSTWSAGHGRDRYRPLDQLPDSWPVSAPPLLPPPLPPPSPSLPPYPHRWRVGYDCSGGGEPSPDAQCVPGSEPS</sequence>
<feature type="non-terminal residue" evidence="2">
    <location>
        <position position="1"/>
    </location>
</feature>
<organism evidence="2 3">
    <name type="scientific">Geodia barretti</name>
    <name type="common">Barrett's horny sponge</name>
    <dbReference type="NCBI Taxonomy" id="519541"/>
    <lineage>
        <taxon>Eukaryota</taxon>
        <taxon>Metazoa</taxon>
        <taxon>Porifera</taxon>
        <taxon>Demospongiae</taxon>
        <taxon>Heteroscleromorpha</taxon>
        <taxon>Tetractinellida</taxon>
        <taxon>Astrophorina</taxon>
        <taxon>Geodiidae</taxon>
        <taxon>Geodia</taxon>
    </lineage>
</organism>
<feature type="region of interest" description="Disordered" evidence="1">
    <location>
        <begin position="28"/>
        <end position="47"/>
    </location>
</feature>
<proteinExistence type="predicted"/>
<name>A0AA35WHH6_GEOBA</name>
<dbReference type="EMBL" id="CASHTH010001363">
    <property type="protein sequence ID" value="CAI8014455.1"/>
    <property type="molecule type" value="Genomic_DNA"/>
</dbReference>
<comment type="caution">
    <text evidence="2">The sequence shown here is derived from an EMBL/GenBank/DDBJ whole genome shotgun (WGS) entry which is preliminary data.</text>
</comment>
<keyword evidence="3" id="KW-1185">Reference proteome</keyword>
<feature type="compositionally biased region" description="Pro residues" evidence="1">
    <location>
        <begin position="30"/>
        <end position="47"/>
    </location>
</feature>
<feature type="region of interest" description="Disordered" evidence="1">
    <location>
        <begin position="57"/>
        <end position="78"/>
    </location>
</feature>
<evidence type="ECO:0000256" key="1">
    <source>
        <dbReference type="SAM" id="MobiDB-lite"/>
    </source>
</evidence>